<accession>A0A7H9EK23</accession>
<protein>
    <submittedName>
        <fullName evidence="1">Uncharacterized protein</fullName>
    </submittedName>
</protein>
<dbReference type="EMBL" id="CP047418">
    <property type="protein sequence ID" value="QLL77632.1"/>
    <property type="molecule type" value="Genomic_DNA"/>
</dbReference>
<proteinExistence type="predicted"/>
<organism evidence="1 2">
    <name type="scientific">Ligilactobacillus saerimneri</name>
    <dbReference type="NCBI Taxonomy" id="228229"/>
    <lineage>
        <taxon>Bacteria</taxon>
        <taxon>Bacillati</taxon>
        <taxon>Bacillota</taxon>
        <taxon>Bacilli</taxon>
        <taxon>Lactobacillales</taxon>
        <taxon>Lactobacillaceae</taxon>
        <taxon>Ligilactobacillus</taxon>
    </lineage>
</organism>
<dbReference type="RefSeq" id="WP_180849450.1">
    <property type="nucleotide sequence ID" value="NZ_CP047418.1"/>
</dbReference>
<dbReference type="KEGG" id="lsw:GTO87_02865"/>
<evidence type="ECO:0000313" key="1">
    <source>
        <dbReference type="EMBL" id="QLL77632.1"/>
    </source>
</evidence>
<gene>
    <name evidence="1" type="ORF">GTO87_02865</name>
</gene>
<dbReference type="Proteomes" id="UP000510886">
    <property type="component" value="Chromosome"/>
</dbReference>
<dbReference type="AlphaFoldDB" id="A0A7H9EK23"/>
<sequence length="155" mass="18318">MKCYIIPWGVNCEPAINELTIWLWHVGCSGYGVAYYNVAELLKYEDELADKGDKYKYYSERGNHNLAEEMRREAQSLNVRKTSWDKTFILTDEEVEALKEKQPFEYLKQGIDQAKIEIITIEEVHTKLLEIAKKYAPMAVKGRYKGDYFYWKLEK</sequence>
<name>A0A7H9EK23_9LACO</name>
<evidence type="ECO:0000313" key="2">
    <source>
        <dbReference type="Proteomes" id="UP000510886"/>
    </source>
</evidence>
<reference evidence="1 2" key="1">
    <citation type="submission" date="2020-01" db="EMBL/GenBank/DDBJ databases">
        <title>Complete and circular genome sequences of six lactobacillus isolates from horses.</title>
        <authorList>
            <person name="Hassan H.M."/>
        </authorList>
    </citation>
    <scope>NUCLEOTIDE SEQUENCE [LARGE SCALE GENOMIC DNA]</scope>
    <source>
        <strain evidence="1 2">1A</strain>
    </source>
</reference>